<evidence type="ECO:0000259" key="1">
    <source>
        <dbReference type="Pfam" id="PF13173"/>
    </source>
</evidence>
<dbReference type="EMBL" id="ABOU02000007">
    <property type="protein sequence ID" value="EDY34020.1"/>
    <property type="molecule type" value="Genomic_DNA"/>
</dbReference>
<dbReference type="eggNOG" id="COG1373">
    <property type="taxonomic scope" value="Bacteria"/>
</dbReference>
<dbReference type="InterPro" id="IPR041682">
    <property type="entry name" value="AAA_14"/>
</dbReference>
<dbReference type="InterPro" id="IPR025420">
    <property type="entry name" value="DUF4143"/>
</dbReference>
<dbReference type="InterPro" id="IPR027417">
    <property type="entry name" value="P-loop_NTPase"/>
</dbReference>
<dbReference type="PANTHER" id="PTHR33295">
    <property type="entry name" value="ATPASE"/>
    <property type="match status" value="1"/>
</dbReference>
<feature type="domain" description="AAA" evidence="1">
    <location>
        <begin position="47"/>
        <end position="174"/>
    </location>
</feature>
<dbReference type="Pfam" id="PF13635">
    <property type="entry name" value="DUF4143"/>
    <property type="match status" value="1"/>
</dbReference>
<accession>B5CL74</accession>
<reference evidence="3 4" key="2">
    <citation type="submission" date="2008-08" db="EMBL/GenBank/DDBJ databases">
        <authorList>
            <person name="Fulton L."/>
            <person name="Clifton S."/>
            <person name="Fulton B."/>
            <person name="Xu J."/>
            <person name="Minx P."/>
            <person name="Pepin K.H."/>
            <person name="Johnson M."/>
            <person name="Bhonagiri V."/>
            <person name="Nash W.E."/>
            <person name="Mardis E.R."/>
            <person name="Wilson R.K."/>
        </authorList>
    </citation>
    <scope>NUCLEOTIDE SEQUENCE [LARGE SCALE GENOMIC DNA]</scope>
    <source>
        <strain evidence="3 4">ATCC 29176</strain>
    </source>
</reference>
<proteinExistence type="predicted"/>
<comment type="caution">
    <text evidence="3">The sequence shown here is derived from an EMBL/GenBank/DDBJ whole genome shotgun (WGS) entry which is preliminary data.</text>
</comment>
<dbReference type="SUPFAM" id="SSF52540">
    <property type="entry name" value="P-loop containing nucleoside triphosphate hydrolases"/>
    <property type="match status" value="1"/>
</dbReference>
<protein>
    <submittedName>
        <fullName evidence="3">Uncharacterized protein</fullName>
    </submittedName>
</protein>
<dbReference type="Pfam" id="PF13173">
    <property type="entry name" value="AAA_14"/>
    <property type="match status" value="1"/>
</dbReference>
<evidence type="ECO:0000313" key="4">
    <source>
        <dbReference type="Proteomes" id="UP000003254"/>
    </source>
</evidence>
<evidence type="ECO:0000259" key="2">
    <source>
        <dbReference type="Pfam" id="PF13635"/>
    </source>
</evidence>
<keyword evidence="4" id="KW-1185">Reference proteome</keyword>
<dbReference type="AlphaFoldDB" id="B5CL74"/>
<name>B5CL74_9FIRM</name>
<dbReference type="PANTHER" id="PTHR33295:SF8">
    <property type="entry name" value="AAA+ ATPASE DOMAIN-CONTAINING PROTEIN"/>
    <property type="match status" value="1"/>
</dbReference>
<dbReference type="HOGENOM" id="CLU_041527_0_0_9"/>
<dbReference type="Proteomes" id="UP000003254">
    <property type="component" value="Unassembled WGS sequence"/>
</dbReference>
<evidence type="ECO:0000313" key="3">
    <source>
        <dbReference type="EMBL" id="EDY34020.1"/>
    </source>
</evidence>
<sequence length="437" mass="50513">MVLYDGGDNIMNRDTLKQIMIDQKEIYLNNPMIPRHYSLEDNVNYCFVGIRRTGKSYMMYQQIKRLEANGVPLSQIVYVNFEDERLLEMTADDLNTILEIGLEISGTDTKPYLFLDEIQNINGWEKFVRRIADMKYRINITGSNSKMLSSEIASTLGGRFVILNVYPYSFSEYLIANHMEKNYLDAISTKDRADVLNRYNEYVTYGAFPELVEIRNKRTFLNSIYQTVYLGDIITRNKITNDFAVRLILKKIAESITKPLSFNRLTNILKSTGTSIAKQTVINYVGYMTDSYLLFTLQNYAAKLVEKETSPKYYFMDTGPLGLVLLDCKSAQLENLVAIELIRRYGTENVYFFENNVEIDFYVPSEKLAIQVSMQVLDNIDTKERETRAFVKLNNFIPDSKCILITNSEEATLNCDGIEIDVVPVWKWLLEGEGKRK</sequence>
<organism evidence="3 4">
    <name type="scientific">[Ruminococcus] lactaris ATCC 29176</name>
    <dbReference type="NCBI Taxonomy" id="471875"/>
    <lineage>
        <taxon>Bacteria</taxon>
        <taxon>Bacillati</taxon>
        <taxon>Bacillota</taxon>
        <taxon>Clostridia</taxon>
        <taxon>Lachnospirales</taxon>
        <taxon>Lachnospiraceae</taxon>
        <taxon>Mediterraneibacter</taxon>
    </lineage>
</organism>
<reference evidence="3 4" key="1">
    <citation type="submission" date="2008-08" db="EMBL/GenBank/DDBJ databases">
        <title>Draft genome sequence of Ruminococcus lactaris ATCC 29176.</title>
        <authorList>
            <person name="Sudarsanam P."/>
            <person name="Ley R."/>
            <person name="Guruge J."/>
            <person name="Turnbaugh P.J."/>
            <person name="Mahowald M."/>
            <person name="Liep D."/>
            <person name="Gordon J."/>
        </authorList>
    </citation>
    <scope>NUCLEOTIDE SEQUENCE [LARGE SCALE GENOMIC DNA]</scope>
    <source>
        <strain evidence="3 4">ATCC 29176</strain>
    </source>
</reference>
<gene>
    <name evidence="3" type="ORF">RUMLAC_00194</name>
</gene>
<feature type="domain" description="DUF4143" evidence="2">
    <location>
        <begin position="232"/>
        <end position="365"/>
    </location>
</feature>